<name>A0A9N9LV29_9HELO</name>
<evidence type="ECO:0000313" key="2">
    <source>
        <dbReference type="Proteomes" id="UP000701801"/>
    </source>
</evidence>
<proteinExistence type="predicted"/>
<organism evidence="1 2">
    <name type="scientific">Hymenoscyphus albidus</name>
    <dbReference type="NCBI Taxonomy" id="595503"/>
    <lineage>
        <taxon>Eukaryota</taxon>
        <taxon>Fungi</taxon>
        <taxon>Dikarya</taxon>
        <taxon>Ascomycota</taxon>
        <taxon>Pezizomycotina</taxon>
        <taxon>Leotiomycetes</taxon>
        <taxon>Helotiales</taxon>
        <taxon>Helotiaceae</taxon>
        <taxon>Hymenoscyphus</taxon>
    </lineage>
</organism>
<gene>
    <name evidence="1" type="ORF">HYALB_00012252</name>
</gene>
<protein>
    <submittedName>
        <fullName evidence="1">Uncharacterized protein</fullName>
    </submittedName>
</protein>
<sequence>MAVATWQTTKGADALEIALELLGWHEARGDRHFQGIMQLHLAFYMHMKDEVRRLIDSGHSMEARGSWPGKEGRFTQKDLLCINDTKEAHTVQQCVAAISRNTKNLVQKLVTKGKD</sequence>
<dbReference type="OrthoDB" id="5986190at2759"/>
<comment type="caution">
    <text evidence="1">The sequence shown here is derived from an EMBL/GenBank/DDBJ whole genome shotgun (WGS) entry which is preliminary data.</text>
</comment>
<dbReference type="Proteomes" id="UP000701801">
    <property type="component" value="Unassembled WGS sequence"/>
</dbReference>
<evidence type="ECO:0000313" key="1">
    <source>
        <dbReference type="EMBL" id="CAG8978969.1"/>
    </source>
</evidence>
<reference evidence="1" key="1">
    <citation type="submission" date="2021-07" db="EMBL/GenBank/DDBJ databases">
        <authorList>
            <person name="Durling M."/>
        </authorList>
    </citation>
    <scope>NUCLEOTIDE SEQUENCE</scope>
</reference>
<dbReference type="EMBL" id="CAJVRM010000290">
    <property type="protein sequence ID" value="CAG8978969.1"/>
    <property type="molecule type" value="Genomic_DNA"/>
</dbReference>
<accession>A0A9N9LV29</accession>
<dbReference type="AlphaFoldDB" id="A0A9N9LV29"/>
<keyword evidence="2" id="KW-1185">Reference proteome</keyword>